<dbReference type="OrthoDB" id="2890403at2759"/>
<name>A0A433DHE0_9FUNG</name>
<proteinExistence type="predicted"/>
<evidence type="ECO:0000313" key="1">
    <source>
        <dbReference type="EMBL" id="RUP50229.1"/>
    </source>
</evidence>
<gene>
    <name evidence="1" type="ORF">BC936DRAFT_139919</name>
</gene>
<keyword evidence="2" id="KW-1185">Reference proteome</keyword>
<organism evidence="1 2">
    <name type="scientific">Jimgerdemannia flammicorona</name>
    <dbReference type="NCBI Taxonomy" id="994334"/>
    <lineage>
        <taxon>Eukaryota</taxon>
        <taxon>Fungi</taxon>
        <taxon>Fungi incertae sedis</taxon>
        <taxon>Mucoromycota</taxon>
        <taxon>Mucoromycotina</taxon>
        <taxon>Endogonomycetes</taxon>
        <taxon>Endogonales</taxon>
        <taxon>Endogonaceae</taxon>
        <taxon>Jimgerdemannia</taxon>
    </lineage>
</organism>
<accession>A0A433DHE0</accession>
<dbReference type="Proteomes" id="UP000268093">
    <property type="component" value="Unassembled WGS sequence"/>
</dbReference>
<dbReference type="EMBL" id="RBNI01001607">
    <property type="protein sequence ID" value="RUP50229.1"/>
    <property type="molecule type" value="Genomic_DNA"/>
</dbReference>
<evidence type="ECO:0000313" key="2">
    <source>
        <dbReference type="Proteomes" id="UP000268093"/>
    </source>
</evidence>
<reference evidence="1 2" key="1">
    <citation type="journal article" date="2018" name="New Phytol.">
        <title>Phylogenomics of Endogonaceae and evolution of mycorrhizas within Mucoromycota.</title>
        <authorList>
            <person name="Chang Y."/>
            <person name="Desiro A."/>
            <person name="Na H."/>
            <person name="Sandor L."/>
            <person name="Lipzen A."/>
            <person name="Clum A."/>
            <person name="Barry K."/>
            <person name="Grigoriev I.V."/>
            <person name="Martin F.M."/>
            <person name="Stajich J.E."/>
            <person name="Smith M.E."/>
            <person name="Bonito G."/>
            <person name="Spatafora J.W."/>
        </authorList>
    </citation>
    <scope>NUCLEOTIDE SEQUENCE [LARGE SCALE GENOMIC DNA]</scope>
    <source>
        <strain evidence="1 2">GMNB39</strain>
    </source>
</reference>
<comment type="caution">
    <text evidence="1">The sequence shown here is derived from an EMBL/GenBank/DDBJ whole genome shotgun (WGS) entry which is preliminary data.</text>
</comment>
<dbReference type="AlphaFoldDB" id="A0A433DHE0"/>
<protein>
    <submittedName>
        <fullName evidence="1">Uncharacterized protein</fullName>
    </submittedName>
</protein>
<sequence>MQTRKPSYSSTWMSYSRNVCGTWDFRLPHRRSSPMSNTVHRDGRFLFWIKHNCSVPPVTMFNHIVLPMNNIALPNMSVFPVSEQNSVRFGERTFNGINTPDVAGIQFEGVKEPIYPIKRESNAKALFAPFALAFFVTVHTATVPSVREPKIIYANRAKEHTRTEKVPFNYVISGYNEMPHHRRTPFAVAPNGNSYVAYLAAGYVHVQQLDKNLKAVGPEVKVRGYEASGLVAHNDGFALLTSQNASTPNGETVAALVRVKGTAVAWTVPLNGPSFYDQGFGGTSSPVLDGDLAWNGEYYGAYFIVHGYGGGANGHYGDSIEYVDANGKVNKSPYSNAWGCSHNEGIAIMQTKTLPFLTLCSNDWHTGIFLNTDTRSMSGPKISNDQTWAGYGGEPFGGEGGSFSNVAAFKNGRYIVAWQTRGASKVVTDSGDSEVLDVTARWGVHNVAIAILKDKSTPLTTVPTKPGGAGDTNINWVTKTANIDHVNVRVAAYGANQAVVTWEQVTSPKCNAGTCTGTFVATYIQLVDSNGAKIGTPLKTPATVGGDMRVMANGDIVWPYVDTKWDLSASIWDPSSMRTSKLSFARLSVA</sequence>